<dbReference type="EC" id="4.99.1.2" evidence="1"/>
<dbReference type="Pfam" id="PF03243">
    <property type="entry name" value="MerB"/>
    <property type="match status" value="1"/>
</dbReference>
<dbReference type="Proteomes" id="UP000631670">
    <property type="component" value="Unassembled WGS sequence"/>
</dbReference>
<proteinExistence type="predicted"/>
<sequence length="213" mass="22099">MTTSQTDRVAAARLAWAALKLTRAGRHPVGVDRLAAIVGVTPAEARRLVELIGFTLHRDLVSTGPAPRGAHRRLEPAEGTLGAHRRLEPAEGTLGAGPDGSVDMFLLAIAAGERVQAAAVCPVTGTHIRIDLVPHGIIQADPPSAVVAAIDLGFGLENVDAVACAGQPFFASASAAASWLVAHPGGRIYQVAAYLAQAHRLVAALEARPKYVL</sequence>
<evidence type="ECO:0000313" key="2">
    <source>
        <dbReference type="Proteomes" id="UP000631670"/>
    </source>
</evidence>
<reference evidence="1 2" key="1">
    <citation type="submission" date="2020-10" db="EMBL/GenBank/DDBJ databases">
        <title>Sequencing the genomes of 1000 actinobacteria strains.</title>
        <authorList>
            <person name="Klenk H.-P."/>
        </authorList>
    </citation>
    <scope>NUCLEOTIDE SEQUENCE [LARGE SCALE GENOMIC DNA]</scope>
    <source>
        <strain evidence="1 2">DSM 44653</strain>
    </source>
</reference>
<dbReference type="Gene3D" id="3.30.450.410">
    <property type="match status" value="1"/>
</dbReference>
<keyword evidence="2" id="KW-1185">Reference proteome</keyword>
<accession>A0ABR9I136</accession>
<dbReference type="InterPro" id="IPR053717">
    <property type="entry name" value="MerB_lyase_sf"/>
</dbReference>
<organism evidence="1 2">
    <name type="scientific">Amycolatopsis lexingtonensis</name>
    <dbReference type="NCBI Taxonomy" id="218822"/>
    <lineage>
        <taxon>Bacteria</taxon>
        <taxon>Bacillati</taxon>
        <taxon>Actinomycetota</taxon>
        <taxon>Actinomycetes</taxon>
        <taxon>Pseudonocardiales</taxon>
        <taxon>Pseudonocardiaceae</taxon>
        <taxon>Amycolatopsis</taxon>
    </lineage>
</organism>
<gene>
    <name evidence="1" type="ORF">H4696_003971</name>
</gene>
<dbReference type="EMBL" id="JADBEG010000001">
    <property type="protein sequence ID" value="MBE1496871.1"/>
    <property type="molecule type" value="Genomic_DNA"/>
</dbReference>
<comment type="caution">
    <text evidence="1">The sequence shown here is derived from an EMBL/GenBank/DDBJ whole genome shotgun (WGS) entry which is preliminary data.</text>
</comment>
<evidence type="ECO:0000313" key="1">
    <source>
        <dbReference type="EMBL" id="MBE1496871.1"/>
    </source>
</evidence>
<dbReference type="RefSeq" id="WP_086865520.1">
    <property type="nucleotide sequence ID" value="NZ_JADBEG010000001.1"/>
</dbReference>
<dbReference type="GO" id="GO:0018836">
    <property type="term" value="F:alkylmercury lyase activity"/>
    <property type="evidence" value="ECO:0007669"/>
    <property type="project" value="UniProtKB-EC"/>
</dbReference>
<dbReference type="InterPro" id="IPR004927">
    <property type="entry name" value="MerB"/>
</dbReference>
<name>A0ABR9I136_9PSEU</name>
<dbReference type="SUPFAM" id="SSF160387">
    <property type="entry name" value="NosL/MerB-like"/>
    <property type="match status" value="1"/>
</dbReference>
<keyword evidence="1" id="KW-0456">Lyase</keyword>
<protein>
    <submittedName>
        <fullName evidence="1">Alkylmercury lyase</fullName>
        <ecNumber evidence="1">4.99.1.2</ecNumber>
    </submittedName>
</protein>